<dbReference type="AlphaFoldDB" id="A0A811YTX0"/>
<name>A0A811YTX0_NYCPR</name>
<dbReference type="EMBL" id="CAJHUB010000746">
    <property type="protein sequence ID" value="CAD7679979.1"/>
    <property type="molecule type" value="Genomic_DNA"/>
</dbReference>
<dbReference type="InterPro" id="IPR028043">
    <property type="entry name" value="PAAT-like"/>
</dbReference>
<accession>A0A811YTX0</accession>
<keyword evidence="2" id="KW-1185">Reference proteome</keyword>
<dbReference type="PANTHER" id="PTHR14787">
    <property type="entry name" value="C10ORF188 FAMILY MEMBER"/>
    <property type="match status" value="1"/>
</dbReference>
<reference evidence="1" key="1">
    <citation type="submission" date="2020-12" db="EMBL/GenBank/DDBJ databases">
        <authorList>
            <consortium name="Molecular Ecology Group"/>
        </authorList>
    </citation>
    <scope>NUCLEOTIDE SEQUENCE</scope>
    <source>
        <strain evidence="1">TBG_1078</strain>
    </source>
</reference>
<gene>
    <name evidence="1" type="ORF">NYPRO_LOCUS12778</name>
</gene>
<evidence type="ECO:0000313" key="2">
    <source>
        <dbReference type="Proteomes" id="UP000645828"/>
    </source>
</evidence>
<dbReference type="PANTHER" id="PTHR14787:SF1">
    <property type="entry name" value="ATPASE PAAT"/>
    <property type="match status" value="1"/>
</dbReference>
<sequence length="209" mass="22861">MESVGVKVVTWCSPINEYGSILAAESYSHRRAVSVTLGKYRTYKHIIDTQLSSLSGALDMAPSTPFPSGTGLTSGTIVPQNRSLLGRDLKNVVSSSPPKKASDKSNITTLELLCFCRVYVVELTISARVVMPSGGKASLKAREDIVGVKLLDYVDQRIYKLQEHVDTKSALLMDSLLSLYSPATGMALSVTLEKGFQMEKDKCSTWTRY</sequence>
<evidence type="ECO:0000313" key="1">
    <source>
        <dbReference type="EMBL" id="CAD7679979.1"/>
    </source>
</evidence>
<protein>
    <submittedName>
        <fullName evidence="1">(raccoon dog) hypothetical protein</fullName>
    </submittedName>
</protein>
<organism evidence="1 2">
    <name type="scientific">Nyctereutes procyonoides</name>
    <name type="common">Raccoon dog</name>
    <name type="synonym">Canis procyonoides</name>
    <dbReference type="NCBI Taxonomy" id="34880"/>
    <lineage>
        <taxon>Eukaryota</taxon>
        <taxon>Metazoa</taxon>
        <taxon>Chordata</taxon>
        <taxon>Craniata</taxon>
        <taxon>Vertebrata</taxon>
        <taxon>Euteleostomi</taxon>
        <taxon>Mammalia</taxon>
        <taxon>Eutheria</taxon>
        <taxon>Laurasiatheria</taxon>
        <taxon>Carnivora</taxon>
        <taxon>Caniformia</taxon>
        <taxon>Canidae</taxon>
        <taxon>Nyctereutes</taxon>
    </lineage>
</organism>
<comment type="caution">
    <text evidence="1">The sequence shown here is derived from an EMBL/GenBank/DDBJ whole genome shotgun (WGS) entry which is preliminary data.</text>
</comment>
<proteinExistence type="predicted"/>
<dbReference type="Proteomes" id="UP000645828">
    <property type="component" value="Unassembled WGS sequence"/>
</dbReference>